<reference evidence="1" key="1">
    <citation type="submission" date="2018-11" db="EMBL/GenBank/DDBJ databases">
        <authorList>
            <consortium name="Pathogen Informatics"/>
        </authorList>
    </citation>
    <scope>NUCLEOTIDE SEQUENCE</scope>
</reference>
<proteinExistence type="predicted"/>
<name>A0A3S5FFN3_9PLAT</name>
<dbReference type="Proteomes" id="UP000784294">
    <property type="component" value="Unassembled WGS sequence"/>
</dbReference>
<dbReference type="InterPro" id="IPR018490">
    <property type="entry name" value="cNMP-bd_dom_sf"/>
</dbReference>
<keyword evidence="2" id="KW-1185">Reference proteome</keyword>
<dbReference type="AlphaFoldDB" id="A0A3S5FFN3"/>
<evidence type="ECO:0000313" key="1">
    <source>
        <dbReference type="EMBL" id="VEL32860.1"/>
    </source>
</evidence>
<dbReference type="SUPFAM" id="SSF51206">
    <property type="entry name" value="cAMP-binding domain-like"/>
    <property type="match status" value="1"/>
</dbReference>
<comment type="caution">
    <text evidence="1">The sequence shown here is derived from an EMBL/GenBank/DDBJ whole genome shotgun (WGS) entry which is preliminary data.</text>
</comment>
<dbReference type="EMBL" id="CAAALY010244770">
    <property type="protein sequence ID" value="VEL32860.1"/>
    <property type="molecule type" value="Genomic_DNA"/>
</dbReference>
<dbReference type="Gene3D" id="2.60.120.10">
    <property type="entry name" value="Jelly Rolls"/>
    <property type="match status" value="1"/>
</dbReference>
<accession>A0A3S5FFN3</accession>
<gene>
    <name evidence="1" type="ORF">PXEA_LOCUS26300</name>
</gene>
<evidence type="ECO:0000313" key="2">
    <source>
        <dbReference type="Proteomes" id="UP000784294"/>
    </source>
</evidence>
<protein>
    <submittedName>
        <fullName evidence="1">Uncharacterized protein</fullName>
    </submittedName>
</protein>
<organism evidence="1 2">
    <name type="scientific">Protopolystoma xenopodis</name>
    <dbReference type="NCBI Taxonomy" id="117903"/>
    <lineage>
        <taxon>Eukaryota</taxon>
        <taxon>Metazoa</taxon>
        <taxon>Spiralia</taxon>
        <taxon>Lophotrochozoa</taxon>
        <taxon>Platyhelminthes</taxon>
        <taxon>Monogenea</taxon>
        <taxon>Polyopisthocotylea</taxon>
        <taxon>Polystomatidea</taxon>
        <taxon>Polystomatidae</taxon>
        <taxon>Protopolystoma</taxon>
    </lineage>
</organism>
<dbReference type="InterPro" id="IPR014710">
    <property type="entry name" value="RmlC-like_jellyroll"/>
</dbReference>
<sequence length="210" mass="22429">MDDARNDLTSLLRFSAGEPGQSCHAVYHPGSHFGGPVHCLSCCHNHSPVDDIWRRACQTGCLACQHAVCCGTLDGTRLGPKANGWKPSCACDGLCGSKGGYGAMADCEYGCSDEIGAGARCRCASERERRGGLAARLTSVWHYGNGLLASLPPPAKSSCTVRALTYTDLHSLDREDLAELIILYPELAECMNTGLEFTFPLVDAGHDFCE</sequence>